<accession>C0CYI9</accession>
<proteinExistence type="predicted"/>
<comment type="caution">
    <text evidence="1">The sequence shown here is derived from an EMBL/GenBank/DDBJ whole genome shotgun (WGS) entry which is preliminary data.</text>
</comment>
<reference evidence="1 2" key="1">
    <citation type="submission" date="2009-01" db="EMBL/GenBank/DDBJ databases">
        <authorList>
            <person name="Fulton L."/>
            <person name="Clifton S."/>
            <person name="Fulton B."/>
            <person name="Xu J."/>
            <person name="Minx P."/>
            <person name="Pepin K.H."/>
            <person name="Johnson M."/>
            <person name="Bhonagiri V."/>
            <person name="Nash W.E."/>
            <person name="Mardis E.R."/>
            <person name="Wilson R.K."/>
        </authorList>
    </citation>
    <scope>NUCLEOTIDE SEQUENCE [LARGE SCALE GENOMIC DNA]</scope>
    <source>
        <strain evidence="1 2">DSM 15981</strain>
    </source>
</reference>
<keyword evidence="2" id="KW-1185">Reference proteome</keyword>
<dbReference type="AlphaFoldDB" id="C0CYI9"/>
<organism evidence="1 2">
    <name type="scientific">[Clostridium] asparagiforme DSM 15981</name>
    <dbReference type="NCBI Taxonomy" id="518636"/>
    <lineage>
        <taxon>Bacteria</taxon>
        <taxon>Bacillati</taxon>
        <taxon>Bacillota</taxon>
        <taxon>Clostridia</taxon>
        <taxon>Lachnospirales</taxon>
        <taxon>Lachnospiraceae</taxon>
        <taxon>Enterocloster</taxon>
    </lineage>
</organism>
<protein>
    <submittedName>
        <fullName evidence="1">Uncharacterized protein</fullName>
    </submittedName>
</protein>
<reference evidence="1 2" key="2">
    <citation type="submission" date="2009-02" db="EMBL/GenBank/DDBJ databases">
        <title>Draft genome sequence of Clostridium asparagiforme (DSM 15981).</title>
        <authorList>
            <person name="Sudarsanam P."/>
            <person name="Ley R."/>
            <person name="Guruge J."/>
            <person name="Turnbaugh P.J."/>
            <person name="Mahowald M."/>
            <person name="Liep D."/>
            <person name="Gordon J."/>
        </authorList>
    </citation>
    <scope>NUCLEOTIDE SEQUENCE [LARGE SCALE GENOMIC DNA]</scope>
    <source>
        <strain evidence="1 2">DSM 15981</strain>
    </source>
</reference>
<name>C0CYI9_9FIRM</name>
<dbReference type="Proteomes" id="UP000004756">
    <property type="component" value="Unassembled WGS sequence"/>
</dbReference>
<dbReference type="EMBL" id="ACCJ01000114">
    <property type="protein sequence ID" value="EEG55866.1"/>
    <property type="molecule type" value="Genomic_DNA"/>
</dbReference>
<dbReference type="HOGENOM" id="CLU_2971179_0_0_9"/>
<evidence type="ECO:0000313" key="1">
    <source>
        <dbReference type="EMBL" id="EEG55866.1"/>
    </source>
</evidence>
<sequence length="58" mass="6769">MPEINWIKLEMHKKPDRVRGNGAGSARFFCASEGWGQGYKYVKKCQKWFRFCNLGSIL</sequence>
<gene>
    <name evidence="1" type="ORF">CLOSTASPAR_02065</name>
</gene>
<evidence type="ECO:0000313" key="2">
    <source>
        <dbReference type="Proteomes" id="UP000004756"/>
    </source>
</evidence>